<dbReference type="EMBL" id="PQ015378">
    <property type="protein sequence ID" value="XDJ14821.1"/>
    <property type="molecule type" value="Genomic_DNA"/>
</dbReference>
<evidence type="ECO:0000313" key="1">
    <source>
        <dbReference type="EMBL" id="XDJ14821.1"/>
    </source>
</evidence>
<reference evidence="1" key="1">
    <citation type="submission" date="2024-07" db="EMBL/GenBank/DDBJ databases">
        <authorList>
            <person name="Bringhurst R.M."/>
            <person name="Homer T.E."/>
        </authorList>
    </citation>
    <scope>NUCLEOTIDE SEQUENCE</scope>
</reference>
<name>A0AB39CD89_9VIRU</name>
<accession>A0AB39CD89</accession>
<sequence>MSILDQQVVNVTRTAVGALLQTVKFFGLPNKLALKPNSTLNQKFNVQNNVMPADTQTLNFKYLVIGNQGHYTVRADDGSDETDVVPHRTNHNGLYNHIPFVLREVGDDLTALEREKYCLRTTVEIKGKQYIAYYGRRLNTSGVNPQVLEVTVINGIETTKVYNFELEDLNPKRPLVPNTGTVVGSNQFIAASAILEVKFTKEDIAEIVNAHRIRTGSTRSPVISEIGLVTGVDKLVQGSAGGAGSIEYNEVIGAQIAVHVSTNHPIAYNSNGLTMVYDVGASEPVLGDKALNVAEFART</sequence>
<dbReference type="InterPro" id="IPR055632">
    <property type="entry name" value="DUF7208"/>
</dbReference>
<dbReference type="Pfam" id="PF23838">
    <property type="entry name" value="DUF7208"/>
    <property type="match status" value="1"/>
</dbReference>
<proteinExistence type="predicted"/>
<protein>
    <recommendedName>
        <fullName evidence="2">Virion structural protein</fullName>
    </recommendedName>
</protein>
<evidence type="ECO:0008006" key="2">
    <source>
        <dbReference type="Google" id="ProtNLM"/>
    </source>
</evidence>
<organism evidence="1">
    <name type="scientific">Pseudomonas phage RVTF4</name>
    <dbReference type="NCBI Taxonomy" id="3236931"/>
    <lineage>
        <taxon>Viruses</taxon>
    </lineage>
</organism>